<name>A0A2U2J6A2_9SPHN</name>
<dbReference type="PANTHER" id="PTHR11040">
    <property type="entry name" value="ZINC/IRON TRANSPORTER"/>
    <property type="match status" value="1"/>
</dbReference>
<evidence type="ECO:0000313" key="2">
    <source>
        <dbReference type="EMBL" id="PWG03847.1"/>
    </source>
</evidence>
<dbReference type="GO" id="GO:0005385">
    <property type="term" value="F:zinc ion transmembrane transporter activity"/>
    <property type="evidence" value="ECO:0007669"/>
    <property type="project" value="TreeGrafter"/>
</dbReference>
<keyword evidence="1" id="KW-0812">Transmembrane</keyword>
<keyword evidence="1" id="KW-0472">Membrane</keyword>
<dbReference type="AlphaFoldDB" id="A0A2U2J6A2"/>
<feature type="transmembrane region" description="Helical" evidence="1">
    <location>
        <begin position="207"/>
        <end position="229"/>
    </location>
</feature>
<dbReference type="RefSeq" id="WP_109272021.1">
    <property type="nucleotide sequence ID" value="NZ_QFFF01000001.1"/>
</dbReference>
<feature type="transmembrane region" description="Helical" evidence="1">
    <location>
        <begin position="241"/>
        <end position="258"/>
    </location>
</feature>
<feature type="transmembrane region" description="Helical" evidence="1">
    <location>
        <begin position="34"/>
        <end position="53"/>
    </location>
</feature>
<keyword evidence="3" id="KW-1185">Reference proteome</keyword>
<feature type="transmembrane region" description="Helical" evidence="1">
    <location>
        <begin position="179"/>
        <end position="201"/>
    </location>
</feature>
<accession>A0A2U2J6A2</accession>
<dbReference type="PANTHER" id="PTHR11040:SF205">
    <property type="entry name" value="ZINC TRANSPORTER ZUPT"/>
    <property type="match status" value="1"/>
</dbReference>
<protein>
    <submittedName>
        <fullName evidence="2">ZIP family metal transporter</fullName>
    </submittedName>
</protein>
<dbReference type="GO" id="GO:0016020">
    <property type="term" value="C:membrane"/>
    <property type="evidence" value="ECO:0007669"/>
    <property type="project" value="TreeGrafter"/>
</dbReference>
<feature type="transmembrane region" description="Helical" evidence="1">
    <location>
        <begin position="132"/>
        <end position="158"/>
    </location>
</feature>
<dbReference type="Proteomes" id="UP000245916">
    <property type="component" value="Unassembled WGS sequence"/>
</dbReference>
<keyword evidence="1" id="KW-1133">Transmembrane helix</keyword>
<gene>
    <name evidence="2" type="ORF">DF286_04740</name>
</gene>
<proteinExistence type="predicted"/>
<reference evidence="2 3" key="1">
    <citation type="submission" date="2018-05" db="EMBL/GenBank/DDBJ databases">
        <title>Genome of Sphingosinicella humi QZX222.</title>
        <authorList>
            <person name="Qiao Z."/>
            <person name="Wang G."/>
        </authorList>
    </citation>
    <scope>NUCLEOTIDE SEQUENCE [LARGE SCALE GENOMIC DNA]</scope>
    <source>
        <strain evidence="2 3">QZX222</strain>
    </source>
</reference>
<feature type="transmembrane region" description="Helical" evidence="1">
    <location>
        <begin position="60"/>
        <end position="82"/>
    </location>
</feature>
<sequence>MPPDFAALFGIAAAGGLASPIGGAIAVWKRPTTLLLSIAVGFAAGVLLATFAFEMLPKAVATASLALAVAGFALGFALLYFLDLFVHRGASAGPDAEQRSWVVCRRRQRQARGDEVTVLAGGTSAEELIEGIVIGVSAATAPSLGFMVGLAIVIDNVSESLSIGELIRKDEKPGAAWRIFKWTGLIGIALFGSALAGWFLLKGLSPEILGFLLAAGAGGMFYLTVTDLVPQAQRHHFDQSAGVATAAGFLTIFALSNLV</sequence>
<evidence type="ECO:0000256" key="1">
    <source>
        <dbReference type="SAM" id="Phobius"/>
    </source>
</evidence>
<organism evidence="2 3">
    <name type="scientific">Allosphingosinicella humi</name>
    <dbReference type="NCBI Taxonomy" id="2068657"/>
    <lineage>
        <taxon>Bacteria</taxon>
        <taxon>Pseudomonadati</taxon>
        <taxon>Pseudomonadota</taxon>
        <taxon>Alphaproteobacteria</taxon>
        <taxon>Sphingomonadales</taxon>
        <taxon>Sphingomonadaceae</taxon>
        <taxon>Allosphingosinicella</taxon>
    </lineage>
</organism>
<evidence type="ECO:0000313" key="3">
    <source>
        <dbReference type="Proteomes" id="UP000245916"/>
    </source>
</evidence>
<dbReference type="OrthoDB" id="7355907at2"/>
<comment type="caution">
    <text evidence="2">The sequence shown here is derived from an EMBL/GenBank/DDBJ whole genome shotgun (WGS) entry which is preliminary data.</text>
</comment>
<dbReference type="EMBL" id="QFFF01000001">
    <property type="protein sequence ID" value="PWG03847.1"/>
    <property type="molecule type" value="Genomic_DNA"/>
</dbReference>